<proteinExistence type="predicted"/>
<keyword evidence="2" id="KW-1185">Reference proteome</keyword>
<dbReference type="AlphaFoldDB" id="A0A143HMZ8"/>
<evidence type="ECO:0000313" key="1">
    <source>
        <dbReference type="EMBL" id="AMX03078.1"/>
    </source>
</evidence>
<dbReference type="STRING" id="252514.A3224_11325"/>
<reference evidence="2" key="1">
    <citation type="submission" date="2016-03" db="EMBL/GenBank/DDBJ databases">
        <authorList>
            <person name="Lee Y.-S."/>
            <person name="Choi Y.-L."/>
        </authorList>
    </citation>
    <scope>NUCLEOTIDE SEQUENCE [LARGE SCALE GENOMIC DNA]</scope>
    <source>
        <strain evidence="2">DAU221</strain>
    </source>
</reference>
<protein>
    <recommendedName>
        <fullName evidence="3">Tetratricopeptide repeat-containing protein</fullName>
    </recommendedName>
</protein>
<dbReference type="EMBL" id="CP014864">
    <property type="protein sequence ID" value="AMX03078.1"/>
    <property type="molecule type" value="Genomic_DNA"/>
</dbReference>
<dbReference type="KEGG" id="mthd:A3224_11325"/>
<organism evidence="1 2">
    <name type="scientific">Microbulbifer thermotolerans</name>
    <dbReference type="NCBI Taxonomy" id="252514"/>
    <lineage>
        <taxon>Bacteria</taxon>
        <taxon>Pseudomonadati</taxon>
        <taxon>Pseudomonadota</taxon>
        <taxon>Gammaproteobacteria</taxon>
        <taxon>Cellvibrionales</taxon>
        <taxon>Microbulbiferaceae</taxon>
        <taxon>Microbulbifer</taxon>
    </lineage>
</organism>
<name>A0A143HMZ8_MICTH</name>
<gene>
    <name evidence="1" type="ORF">A3224_11325</name>
</gene>
<dbReference type="Proteomes" id="UP000076077">
    <property type="component" value="Chromosome"/>
</dbReference>
<evidence type="ECO:0008006" key="3">
    <source>
        <dbReference type="Google" id="ProtNLM"/>
    </source>
</evidence>
<sequence length="122" mass="14050">MNLSNPDMAILDVKYTIDNDLAYSEDYLLLFDIYRFLGRGKEAEKILLSGIKKAKERMPFTPLHVDSVNPGEEELFLNLYRFYINMGEEEKACEIAEDGFRRNSASIDLRDVTSNCGAEREQ</sequence>
<evidence type="ECO:0000313" key="2">
    <source>
        <dbReference type="Proteomes" id="UP000076077"/>
    </source>
</evidence>
<accession>A0A143HMZ8</accession>